<dbReference type="EMBL" id="VSRR010009241">
    <property type="protein sequence ID" value="MPC50031.1"/>
    <property type="molecule type" value="Genomic_DNA"/>
</dbReference>
<dbReference type="Proteomes" id="UP000324222">
    <property type="component" value="Unassembled WGS sequence"/>
</dbReference>
<comment type="caution">
    <text evidence="1">The sequence shown here is derived from an EMBL/GenBank/DDBJ whole genome shotgun (WGS) entry which is preliminary data.</text>
</comment>
<gene>
    <name evidence="1" type="ORF">E2C01_043850</name>
</gene>
<evidence type="ECO:0000313" key="2">
    <source>
        <dbReference type="Proteomes" id="UP000324222"/>
    </source>
</evidence>
<dbReference type="AlphaFoldDB" id="A0A5B7FRD2"/>
<accession>A0A5B7FRD2</accession>
<protein>
    <submittedName>
        <fullName evidence="1">Uncharacterized protein</fullName>
    </submittedName>
</protein>
<proteinExistence type="predicted"/>
<organism evidence="1 2">
    <name type="scientific">Portunus trituberculatus</name>
    <name type="common">Swimming crab</name>
    <name type="synonym">Neptunus trituberculatus</name>
    <dbReference type="NCBI Taxonomy" id="210409"/>
    <lineage>
        <taxon>Eukaryota</taxon>
        <taxon>Metazoa</taxon>
        <taxon>Ecdysozoa</taxon>
        <taxon>Arthropoda</taxon>
        <taxon>Crustacea</taxon>
        <taxon>Multicrustacea</taxon>
        <taxon>Malacostraca</taxon>
        <taxon>Eumalacostraca</taxon>
        <taxon>Eucarida</taxon>
        <taxon>Decapoda</taxon>
        <taxon>Pleocyemata</taxon>
        <taxon>Brachyura</taxon>
        <taxon>Eubrachyura</taxon>
        <taxon>Portunoidea</taxon>
        <taxon>Portunidae</taxon>
        <taxon>Portuninae</taxon>
        <taxon>Portunus</taxon>
    </lineage>
</organism>
<sequence length="75" mass="8650">MRNQHERQRATLQMIINASDDDDFDNQPVLAEEDALPTLLPFSIFLDHFDLHLDSLMASFKRVMVKMTPDHDGPP</sequence>
<evidence type="ECO:0000313" key="1">
    <source>
        <dbReference type="EMBL" id="MPC50031.1"/>
    </source>
</evidence>
<reference evidence="1 2" key="1">
    <citation type="submission" date="2019-05" db="EMBL/GenBank/DDBJ databases">
        <title>Another draft genome of Portunus trituberculatus and its Hox gene families provides insights of decapod evolution.</title>
        <authorList>
            <person name="Jeong J.-H."/>
            <person name="Song I."/>
            <person name="Kim S."/>
            <person name="Choi T."/>
            <person name="Kim D."/>
            <person name="Ryu S."/>
            <person name="Kim W."/>
        </authorList>
    </citation>
    <scope>NUCLEOTIDE SEQUENCE [LARGE SCALE GENOMIC DNA]</scope>
    <source>
        <tissue evidence="1">Muscle</tissue>
    </source>
</reference>
<name>A0A5B7FRD2_PORTR</name>
<keyword evidence="2" id="KW-1185">Reference proteome</keyword>